<dbReference type="Gene3D" id="3.40.50.1000">
    <property type="entry name" value="HAD superfamily/HAD-like"/>
    <property type="match status" value="1"/>
</dbReference>
<keyword evidence="4 15" id="KW-1003">Cell membrane</keyword>
<keyword evidence="9 15" id="KW-0067">ATP-binding</keyword>
<dbReference type="SFLD" id="SFLDG00002">
    <property type="entry name" value="C1.7:_P-type_atpase_like"/>
    <property type="match status" value="1"/>
</dbReference>
<dbReference type="SUPFAM" id="SSF81653">
    <property type="entry name" value="Calcium ATPase, transduction domain A"/>
    <property type="match status" value="1"/>
</dbReference>
<dbReference type="PRINTS" id="PR00119">
    <property type="entry name" value="CATATPASE"/>
</dbReference>
<dbReference type="Pfam" id="PF00702">
    <property type="entry name" value="Hydrolase"/>
    <property type="match status" value="1"/>
</dbReference>
<dbReference type="NCBIfam" id="TIGR01494">
    <property type="entry name" value="ATPase_P-type"/>
    <property type="match status" value="1"/>
</dbReference>
<feature type="transmembrane region" description="Helical" evidence="15">
    <location>
        <begin position="177"/>
        <end position="196"/>
    </location>
</feature>
<dbReference type="NCBIfam" id="TIGR01511">
    <property type="entry name" value="ATPase-IB1_Cu"/>
    <property type="match status" value="1"/>
</dbReference>
<evidence type="ECO:0000256" key="7">
    <source>
        <dbReference type="ARBA" id="ARBA00022723"/>
    </source>
</evidence>
<dbReference type="GO" id="GO:0016887">
    <property type="term" value="F:ATP hydrolysis activity"/>
    <property type="evidence" value="ECO:0007669"/>
    <property type="project" value="InterPro"/>
</dbReference>
<dbReference type="Pfam" id="PF00403">
    <property type="entry name" value="HMA"/>
    <property type="match status" value="1"/>
</dbReference>
<evidence type="ECO:0000256" key="4">
    <source>
        <dbReference type="ARBA" id="ARBA00022475"/>
    </source>
</evidence>
<protein>
    <submittedName>
        <fullName evidence="17">Heavy metal translocating P-type ATPase</fullName>
    </submittedName>
</protein>
<evidence type="ECO:0000256" key="1">
    <source>
        <dbReference type="ARBA" id="ARBA00004651"/>
    </source>
</evidence>
<feature type="transmembrane region" description="Helical" evidence="15">
    <location>
        <begin position="424"/>
        <end position="443"/>
    </location>
</feature>
<dbReference type="GO" id="GO:0005886">
    <property type="term" value="C:plasma membrane"/>
    <property type="evidence" value="ECO:0007669"/>
    <property type="project" value="UniProtKB-SubCell"/>
</dbReference>
<dbReference type="Gene3D" id="3.40.1110.10">
    <property type="entry name" value="Calcium-transporting ATPase, cytoplasmic domain N"/>
    <property type="match status" value="1"/>
</dbReference>
<dbReference type="Pfam" id="PF00122">
    <property type="entry name" value="E1-E2_ATPase"/>
    <property type="match status" value="1"/>
</dbReference>
<dbReference type="InterPro" id="IPR023299">
    <property type="entry name" value="ATPase_P-typ_cyto_dom_N"/>
</dbReference>
<reference evidence="17 18" key="1">
    <citation type="submission" date="2019-06" db="EMBL/GenBank/DDBJ databases">
        <title>Draft genome of Aliikangiella marina GYP-15.</title>
        <authorList>
            <person name="Wang G."/>
        </authorList>
    </citation>
    <scope>NUCLEOTIDE SEQUENCE [LARGE SCALE GENOMIC DNA]</scope>
    <source>
        <strain evidence="17 18">GYP-15</strain>
    </source>
</reference>
<dbReference type="InterPro" id="IPR021993">
    <property type="entry name" value="ATPase-cat-bd"/>
</dbReference>
<dbReference type="InterPro" id="IPR027256">
    <property type="entry name" value="P-typ_ATPase_IB"/>
</dbReference>
<name>A0A545T346_9GAMM</name>
<dbReference type="SUPFAM" id="SSF81665">
    <property type="entry name" value="Calcium ATPase, transmembrane domain M"/>
    <property type="match status" value="1"/>
</dbReference>
<dbReference type="PROSITE" id="PS00154">
    <property type="entry name" value="ATPASE_E1_E2"/>
    <property type="match status" value="1"/>
</dbReference>
<dbReference type="PANTHER" id="PTHR43520">
    <property type="entry name" value="ATP7, ISOFORM B"/>
    <property type="match status" value="1"/>
</dbReference>
<dbReference type="GO" id="GO:0005507">
    <property type="term" value="F:copper ion binding"/>
    <property type="evidence" value="ECO:0007669"/>
    <property type="project" value="TreeGrafter"/>
</dbReference>
<feature type="transmembrane region" description="Helical" evidence="15">
    <location>
        <begin position="242"/>
        <end position="264"/>
    </location>
</feature>
<evidence type="ECO:0000256" key="11">
    <source>
        <dbReference type="ARBA" id="ARBA00022967"/>
    </source>
</evidence>
<evidence type="ECO:0000256" key="8">
    <source>
        <dbReference type="ARBA" id="ARBA00022741"/>
    </source>
</evidence>
<evidence type="ECO:0000256" key="5">
    <source>
        <dbReference type="ARBA" id="ARBA00022553"/>
    </source>
</evidence>
<dbReference type="InterPro" id="IPR008250">
    <property type="entry name" value="ATPase_P-typ_transduc_dom_A_sf"/>
</dbReference>
<accession>A0A545T346</accession>
<proteinExistence type="inferred from homology"/>
<dbReference type="InterPro" id="IPR006121">
    <property type="entry name" value="HMA_dom"/>
</dbReference>
<evidence type="ECO:0000313" key="17">
    <source>
        <dbReference type="EMBL" id="TQV71642.1"/>
    </source>
</evidence>
<dbReference type="SUPFAM" id="SSF55008">
    <property type="entry name" value="HMA, heavy metal-associated domain"/>
    <property type="match status" value="1"/>
</dbReference>
<evidence type="ECO:0000256" key="14">
    <source>
        <dbReference type="ARBA" id="ARBA00023136"/>
    </source>
</evidence>
<dbReference type="InterPro" id="IPR018303">
    <property type="entry name" value="ATPase_P-typ_P_site"/>
</dbReference>
<dbReference type="SFLD" id="SFLDS00003">
    <property type="entry name" value="Haloacid_Dehalogenase"/>
    <property type="match status" value="1"/>
</dbReference>
<keyword evidence="7 15" id="KW-0479">Metal-binding</keyword>
<evidence type="ECO:0000256" key="3">
    <source>
        <dbReference type="ARBA" id="ARBA00022448"/>
    </source>
</evidence>
<dbReference type="SUPFAM" id="SSF56784">
    <property type="entry name" value="HAD-like"/>
    <property type="match status" value="1"/>
</dbReference>
<keyword evidence="5" id="KW-0597">Phosphoprotein</keyword>
<evidence type="ECO:0000256" key="2">
    <source>
        <dbReference type="ARBA" id="ARBA00006024"/>
    </source>
</evidence>
<feature type="transmembrane region" description="Helical" evidence="15">
    <location>
        <begin position="270"/>
        <end position="288"/>
    </location>
</feature>
<dbReference type="InterPro" id="IPR023298">
    <property type="entry name" value="ATPase_P-typ_TM_dom_sf"/>
</dbReference>
<feature type="domain" description="HMA" evidence="16">
    <location>
        <begin position="90"/>
        <end position="155"/>
    </location>
</feature>
<organism evidence="17 18">
    <name type="scientific">Aliikangiella marina</name>
    <dbReference type="NCBI Taxonomy" id="1712262"/>
    <lineage>
        <taxon>Bacteria</taxon>
        <taxon>Pseudomonadati</taxon>
        <taxon>Pseudomonadota</taxon>
        <taxon>Gammaproteobacteria</taxon>
        <taxon>Oceanospirillales</taxon>
        <taxon>Pleioneaceae</taxon>
        <taxon>Aliikangiella</taxon>
    </lineage>
</organism>
<dbReference type="OrthoDB" id="9814270at2"/>
<dbReference type="InterPro" id="IPR023214">
    <property type="entry name" value="HAD_sf"/>
</dbReference>
<dbReference type="GO" id="GO:0043682">
    <property type="term" value="F:P-type divalent copper transporter activity"/>
    <property type="evidence" value="ECO:0007669"/>
    <property type="project" value="TreeGrafter"/>
</dbReference>
<dbReference type="Gene3D" id="3.30.70.100">
    <property type="match status" value="1"/>
</dbReference>
<feature type="transmembrane region" description="Helical" evidence="15">
    <location>
        <begin position="780"/>
        <end position="799"/>
    </location>
</feature>
<keyword evidence="3" id="KW-0813">Transport</keyword>
<keyword evidence="8 15" id="KW-0547">Nucleotide-binding</keyword>
<evidence type="ECO:0000256" key="12">
    <source>
        <dbReference type="ARBA" id="ARBA00022989"/>
    </source>
</evidence>
<keyword evidence="6 15" id="KW-0812">Transmembrane</keyword>
<dbReference type="AlphaFoldDB" id="A0A545T346"/>
<keyword evidence="13" id="KW-0406">Ion transport</keyword>
<dbReference type="InterPro" id="IPR036412">
    <property type="entry name" value="HAD-like_sf"/>
</dbReference>
<comment type="caution">
    <text evidence="17">The sequence shown here is derived from an EMBL/GenBank/DDBJ whole genome shotgun (WGS) entry which is preliminary data.</text>
</comment>
<feature type="transmembrane region" description="Helical" evidence="15">
    <location>
        <begin position="208"/>
        <end position="230"/>
    </location>
</feature>
<keyword evidence="18" id="KW-1185">Reference proteome</keyword>
<dbReference type="PANTHER" id="PTHR43520:SF5">
    <property type="entry name" value="CATION-TRANSPORTING P-TYPE ATPASE-RELATED"/>
    <property type="match status" value="1"/>
</dbReference>
<sequence>MSLCYHCDLEVPEGSQFNTVVLGAQRAFCCPGCLAVAETICANGLEQFYQFRTEKSAKAEDLLPQELLEIEALDTPEILSAITENEDGLQTIELGIEGITCAACGWLLRTEIGQRDDVSKISVNTTTHRATLEFAQDARLSDILKNIHQLGYRAYPFSEDAQEAAIQQEDKRFVRRLIVAGLGMMQVMMYATGLYLGEYQDISSEHAYFLHSVSALLATPVVFYSAFPFFSSAWKGLKHGHFGMNLPVSIAILAGYFASMYSLITDGEVYYFDSVVMFTFFLLIGRFLEHRTRLKAILKQQNFKQLLPLSVQRLTPADKLETIPSAQIKEKDILLINAGAVIPIDGILVDQTAELNEAVITGEFLPVKKIKGDQVFSGSTNTGSSFYIEATSNPSESRLQKLIKLQQTSENLLSNKVSLADKIANFYVIGLLVLTVITSYIWWQIDPQNIFPVVLSLLVVSCPCALSLATPAAVAAAIAKLTDLGLMIKHRGFLNNLAEITSVYFDKTGTLTMSQMQLERTELYGKYSEKEVIAIAAALEQRSNHPIAQAFKNIQSEKLSIESDREVLSGGVSGIWNDKTFKLGKAEFVLDDLATITNKDQNKENEYEVGKVVIYLASEQQPVAKFVLADTLNPTAKKAIQSLHKQNKMITLLSGDTQRTCQAIAEQLAIERVIANSTPEAKLATISEAKSSGDKVLMVGDGVNDVGALAEANAGITMGETSYLSRTSSDAVLVTHDLTVLPKAISTAQQLNSVVRQNLAWAVTYNLFAIPFAMAGLVPAWLAAIGMTTSSLIVVLNALRLRN</sequence>
<dbReference type="CDD" id="cd00371">
    <property type="entry name" value="HMA"/>
    <property type="match status" value="1"/>
</dbReference>
<dbReference type="GO" id="GO:0055070">
    <property type="term" value="P:copper ion homeostasis"/>
    <property type="evidence" value="ECO:0007669"/>
    <property type="project" value="TreeGrafter"/>
</dbReference>
<dbReference type="Proteomes" id="UP000317839">
    <property type="component" value="Unassembled WGS sequence"/>
</dbReference>
<evidence type="ECO:0000256" key="6">
    <source>
        <dbReference type="ARBA" id="ARBA00022692"/>
    </source>
</evidence>
<keyword evidence="12 15" id="KW-1133">Transmembrane helix</keyword>
<gene>
    <name evidence="17" type="ORF">FLL45_21060</name>
</gene>
<dbReference type="InterPro" id="IPR001757">
    <property type="entry name" value="P_typ_ATPase"/>
</dbReference>
<dbReference type="PROSITE" id="PS50846">
    <property type="entry name" value="HMA_2"/>
    <property type="match status" value="1"/>
</dbReference>
<dbReference type="GO" id="GO:0005524">
    <property type="term" value="F:ATP binding"/>
    <property type="evidence" value="ECO:0007669"/>
    <property type="project" value="UniProtKB-UniRule"/>
</dbReference>
<dbReference type="Gene3D" id="2.70.150.10">
    <property type="entry name" value="Calcium-transporting ATPase, cytoplasmic transduction domain A"/>
    <property type="match status" value="1"/>
</dbReference>
<keyword evidence="10" id="KW-0460">Magnesium</keyword>
<evidence type="ECO:0000259" key="16">
    <source>
        <dbReference type="PROSITE" id="PS50846"/>
    </source>
</evidence>
<evidence type="ECO:0000256" key="13">
    <source>
        <dbReference type="ARBA" id="ARBA00023065"/>
    </source>
</evidence>
<evidence type="ECO:0000256" key="15">
    <source>
        <dbReference type="RuleBase" id="RU362081"/>
    </source>
</evidence>
<dbReference type="SFLD" id="SFLDF00027">
    <property type="entry name" value="p-type_atpase"/>
    <property type="match status" value="1"/>
</dbReference>
<comment type="similarity">
    <text evidence="2 15">Belongs to the cation transport ATPase (P-type) (TC 3.A.3) family. Type IB subfamily.</text>
</comment>
<evidence type="ECO:0000256" key="9">
    <source>
        <dbReference type="ARBA" id="ARBA00022840"/>
    </source>
</evidence>
<dbReference type="NCBIfam" id="TIGR01525">
    <property type="entry name" value="ATPase-IB_hvy"/>
    <property type="match status" value="1"/>
</dbReference>
<dbReference type="InterPro" id="IPR059000">
    <property type="entry name" value="ATPase_P-type_domA"/>
</dbReference>
<dbReference type="RefSeq" id="WP_142944041.1">
    <property type="nucleotide sequence ID" value="NZ_VIKR01000006.1"/>
</dbReference>
<keyword evidence="11" id="KW-1278">Translocase</keyword>
<evidence type="ECO:0000313" key="18">
    <source>
        <dbReference type="Proteomes" id="UP000317839"/>
    </source>
</evidence>
<comment type="subcellular location">
    <subcellularLocation>
        <location evidence="1">Cell membrane</location>
        <topology evidence="1">Multi-pass membrane protein</topology>
    </subcellularLocation>
</comment>
<dbReference type="InterPro" id="IPR036163">
    <property type="entry name" value="HMA_dom_sf"/>
</dbReference>
<dbReference type="EMBL" id="VIKR01000006">
    <property type="protein sequence ID" value="TQV71642.1"/>
    <property type="molecule type" value="Genomic_DNA"/>
</dbReference>
<keyword evidence="14 15" id="KW-0472">Membrane</keyword>
<dbReference type="InterPro" id="IPR044492">
    <property type="entry name" value="P_typ_ATPase_HD_dom"/>
</dbReference>
<dbReference type="Pfam" id="PF12156">
    <property type="entry name" value="ATPase-cat_bd"/>
    <property type="match status" value="1"/>
</dbReference>
<evidence type="ECO:0000256" key="10">
    <source>
        <dbReference type="ARBA" id="ARBA00022842"/>
    </source>
</evidence>
<dbReference type="CDD" id="cd02079">
    <property type="entry name" value="P-type_ATPase_HM"/>
    <property type="match status" value="1"/>
</dbReference>